<dbReference type="Proteomes" id="UP000595897">
    <property type="component" value="Chromosome"/>
</dbReference>
<evidence type="ECO:0000256" key="6">
    <source>
        <dbReference type="ARBA" id="ARBA00022741"/>
    </source>
</evidence>
<evidence type="ECO:0000256" key="10">
    <source>
        <dbReference type="ARBA" id="ARBA00047493"/>
    </source>
</evidence>
<accession>A0A7R7IC32</accession>
<dbReference type="EMBL" id="AP024169">
    <property type="protein sequence ID" value="BCN30303.1"/>
    <property type="molecule type" value="Genomic_DNA"/>
</dbReference>
<keyword evidence="8" id="KW-0460">Magnesium</keyword>
<dbReference type="FunFam" id="3.40.1190.10:FF:000011">
    <property type="entry name" value="Folylpolyglutamate synthase/dihydrofolate synthase"/>
    <property type="match status" value="1"/>
</dbReference>
<dbReference type="GO" id="GO:0008841">
    <property type="term" value="F:dihydrofolate synthase activity"/>
    <property type="evidence" value="ECO:0007669"/>
    <property type="project" value="TreeGrafter"/>
</dbReference>
<organism evidence="14 15">
    <name type="scientific">Anaeromicropila herbilytica</name>
    <dbReference type="NCBI Taxonomy" id="2785025"/>
    <lineage>
        <taxon>Bacteria</taxon>
        <taxon>Bacillati</taxon>
        <taxon>Bacillota</taxon>
        <taxon>Clostridia</taxon>
        <taxon>Lachnospirales</taxon>
        <taxon>Lachnospiraceae</taxon>
        <taxon>Anaeromicropila</taxon>
    </lineage>
</organism>
<dbReference type="Pfam" id="PF02875">
    <property type="entry name" value="Mur_ligase_C"/>
    <property type="match status" value="1"/>
</dbReference>
<evidence type="ECO:0000256" key="2">
    <source>
        <dbReference type="ARBA" id="ARBA00008276"/>
    </source>
</evidence>
<dbReference type="NCBIfam" id="TIGR01499">
    <property type="entry name" value="folC"/>
    <property type="match status" value="1"/>
</dbReference>
<dbReference type="Gene3D" id="3.90.190.20">
    <property type="entry name" value="Mur ligase, C-terminal domain"/>
    <property type="match status" value="1"/>
</dbReference>
<dbReference type="Gene3D" id="3.40.1190.10">
    <property type="entry name" value="Mur-like, catalytic domain"/>
    <property type="match status" value="1"/>
</dbReference>
<name>A0A7R7IC32_9FIRM</name>
<dbReference type="RefSeq" id="WP_271715535.1">
    <property type="nucleotide sequence ID" value="NZ_AP024169.1"/>
</dbReference>
<evidence type="ECO:0000259" key="12">
    <source>
        <dbReference type="Pfam" id="PF02875"/>
    </source>
</evidence>
<evidence type="ECO:0000259" key="13">
    <source>
        <dbReference type="Pfam" id="PF08245"/>
    </source>
</evidence>
<dbReference type="GO" id="GO:0004326">
    <property type="term" value="F:tetrahydrofolylpolyglutamate synthase activity"/>
    <property type="evidence" value="ECO:0007669"/>
    <property type="project" value="UniProtKB-EC"/>
</dbReference>
<keyword evidence="15" id="KW-1185">Reference proteome</keyword>
<proteinExistence type="inferred from homology"/>
<dbReference type="SUPFAM" id="SSF53244">
    <property type="entry name" value="MurD-like peptide ligases, peptide-binding domain"/>
    <property type="match status" value="1"/>
</dbReference>
<comment type="similarity">
    <text evidence="2 11">Belongs to the folylpolyglutamate synthase family.</text>
</comment>
<dbReference type="InterPro" id="IPR036615">
    <property type="entry name" value="Mur_ligase_C_dom_sf"/>
</dbReference>
<dbReference type="EC" id="6.3.2.17" evidence="3"/>
<evidence type="ECO:0000256" key="1">
    <source>
        <dbReference type="ARBA" id="ARBA00001946"/>
    </source>
</evidence>
<dbReference type="AlphaFoldDB" id="A0A7R7IC32"/>
<evidence type="ECO:0000256" key="8">
    <source>
        <dbReference type="ARBA" id="ARBA00022842"/>
    </source>
</evidence>
<evidence type="ECO:0000256" key="4">
    <source>
        <dbReference type="ARBA" id="ARBA00022598"/>
    </source>
</evidence>
<dbReference type="InterPro" id="IPR018109">
    <property type="entry name" value="Folylpolyglutamate_synth_CS"/>
</dbReference>
<protein>
    <recommendedName>
        <fullName evidence="3">tetrahydrofolate synthase</fullName>
        <ecNumber evidence="3">6.3.2.17</ecNumber>
    </recommendedName>
    <alternativeName>
        <fullName evidence="9">Tetrahydrofolylpolyglutamate synthase</fullName>
    </alternativeName>
</protein>
<dbReference type="PROSITE" id="PS01012">
    <property type="entry name" value="FOLYLPOLYGLU_SYNT_2"/>
    <property type="match status" value="1"/>
</dbReference>
<dbReference type="InterPro" id="IPR001645">
    <property type="entry name" value="Folylpolyglutamate_synth"/>
</dbReference>
<gene>
    <name evidence="14" type="primary">folC</name>
    <name evidence="14" type="ORF">bsdtb5_15980</name>
</gene>
<dbReference type="PANTHER" id="PTHR11136">
    <property type="entry name" value="FOLYLPOLYGLUTAMATE SYNTHASE-RELATED"/>
    <property type="match status" value="1"/>
</dbReference>
<dbReference type="GO" id="GO:0005737">
    <property type="term" value="C:cytoplasm"/>
    <property type="evidence" value="ECO:0007669"/>
    <property type="project" value="TreeGrafter"/>
</dbReference>
<comment type="cofactor">
    <cofactor evidence="1">
        <name>Mg(2+)</name>
        <dbReference type="ChEBI" id="CHEBI:18420"/>
    </cofactor>
</comment>
<dbReference type="PANTHER" id="PTHR11136:SF0">
    <property type="entry name" value="DIHYDROFOLATE SYNTHETASE-RELATED"/>
    <property type="match status" value="1"/>
</dbReference>
<dbReference type="InterPro" id="IPR036565">
    <property type="entry name" value="Mur-like_cat_sf"/>
</dbReference>
<evidence type="ECO:0000313" key="14">
    <source>
        <dbReference type="EMBL" id="BCN30303.1"/>
    </source>
</evidence>
<feature type="domain" description="Mur ligase C-terminal" evidence="12">
    <location>
        <begin position="304"/>
        <end position="423"/>
    </location>
</feature>
<reference evidence="14 15" key="1">
    <citation type="submission" date="2020-11" db="EMBL/GenBank/DDBJ databases">
        <title>Draft genome sequencing of a Lachnospiraceae strain isolated from anoxic soil subjected to BSD treatment.</title>
        <authorList>
            <person name="Uek A."/>
            <person name="Tonouchi A."/>
        </authorList>
    </citation>
    <scope>NUCLEOTIDE SEQUENCE [LARGE SCALE GENOMIC DNA]</scope>
    <source>
        <strain evidence="14 15">TB5</strain>
    </source>
</reference>
<dbReference type="InterPro" id="IPR004101">
    <property type="entry name" value="Mur_ligase_C"/>
</dbReference>
<evidence type="ECO:0000256" key="7">
    <source>
        <dbReference type="ARBA" id="ARBA00022840"/>
    </source>
</evidence>
<dbReference type="KEGG" id="ahb:bsdtb5_15980"/>
<dbReference type="Pfam" id="PF08245">
    <property type="entry name" value="Mur_ligase_M"/>
    <property type="match status" value="1"/>
</dbReference>
<keyword evidence="6 11" id="KW-0547">Nucleotide-binding</keyword>
<keyword evidence="5" id="KW-0479">Metal-binding</keyword>
<feature type="domain" description="Mur ligase central" evidence="13">
    <location>
        <begin position="48"/>
        <end position="276"/>
    </location>
</feature>
<keyword evidence="7 11" id="KW-0067">ATP-binding</keyword>
<dbReference type="PIRSF" id="PIRSF001563">
    <property type="entry name" value="Folylpolyglu_synth"/>
    <property type="match status" value="1"/>
</dbReference>
<evidence type="ECO:0000256" key="11">
    <source>
        <dbReference type="PIRNR" id="PIRNR001563"/>
    </source>
</evidence>
<dbReference type="GO" id="GO:0046872">
    <property type="term" value="F:metal ion binding"/>
    <property type="evidence" value="ECO:0007669"/>
    <property type="project" value="UniProtKB-KW"/>
</dbReference>
<evidence type="ECO:0000256" key="9">
    <source>
        <dbReference type="ARBA" id="ARBA00030592"/>
    </source>
</evidence>
<evidence type="ECO:0000313" key="15">
    <source>
        <dbReference type="Proteomes" id="UP000595897"/>
    </source>
</evidence>
<sequence length="438" mass="49484">MQNMTYEEALEYLKDTEKYGSVLGLDNIRGLLNMLGNPQNDLKFIHLAGTNGKGSTAAYIASILAESGYKVGRYISPVIFDYLERIQISEKVENEVQNSYITREAVSHYVSLLKEANDKMLAKGLHHPTTFEIETAMMFLYLRDEKCDIVVLETGMGGRLDATNVIETAVLSVITSISMDHMQFLGDTIEKITYEKAGIIKKEVPVVSYDQVPAARGVLKNRCEELSCNLRLADFTELKDVEHGLSGIKFSYKNYKNLKIKLIGENQVKNAATAIETIERLKLEGYTITEESVRKGLSQTVWRGRFEILHESPLFIVDGAHNEDAAISLRKSMELYLKDKHVTFIIGVFADKEYEKVIQITSSFADTIYTIDTDNKRALPSNQLAEVIRKYHKNVVDAKSVNVAIRKAMEEVAEDEVIIAFGSLSFLNQIYDYFHIII</sequence>
<comment type="catalytic activity">
    <reaction evidence="10">
        <text>(6S)-5,6,7,8-tetrahydrofolyl-(gamma-L-Glu)(n) + L-glutamate + ATP = (6S)-5,6,7,8-tetrahydrofolyl-(gamma-L-Glu)(n+1) + ADP + phosphate + H(+)</text>
        <dbReference type="Rhea" id="RHEA:10580"/>
        <dbReference type="Rhea" id="RHEA-COMP:14738"/>
        <dbReference type="Rhea" id="RHEA-COMP:14740"/>
        <dbReference type="ChEBI" id="CHEBI:15378"/>
        <dbReference type="ChEBI" id="CHEBI:29985"/>
        <dbReference type="ChEBI" id="CHEBI:30616"/>
        <dbReference type="ChEBI" id="CHEBI:43474"/>
        <dbReference type="ChEBI" id="CHEBI:141005"/>
        <dbReference type="ChEBI" id="CHEBI:456216"/>
        <dbReference type="EC" id="6.3.2.17"/>
    </reaction>
</comment>
<evidence type="ECO:0000256" key="5">
    <source>
        <dbReference type="ARBA" id="ARBA00022723"/>
    </source>
</evidence>
<dbReference type="PROSITE" id="PS01011">
    <property type="entry name" value="FOLYLPOLYGLU_SYNT_1"/>
    <property type="match status" value="1"/>
</dbReference>
<dbReference type="GO" id="GO:0005524">
    <property type="term" value="F:ATP binding"/>
    <property type="evidence" value="ECO:0007669"/>
    <property type="project" value="UniProtKB-KW"/>
</dbReference>
<dbReference type="SUPFAM" id="SSF53623">
    <property type="entry name" value="MurD-like peptide ligases, catalytic domain"/>
    <property type="match status" value="1"/>
</dbReference>
<evidence type="ECO:0000256" key="3">
    <source>
        <dbReference type="ARBA" id="ARBA00013025"/>
    </source>
</evidence>
<dbReference type="InterPro" id="IPR013221">
    <property type="entry name" value="Mur_ligase_cen"/>
</dbReference>
<keyword evidence="4 11" id="KW-0436">Ligase</keyword>